<keyword evidence="3" id="KW-0255">Endonuclease</keyword>
<dbReference type="InterPro" id="IPR034139">
    <property type="entry name" value="TOPRIM_OLD"/>
</dbReference>
<organism evidence="3 4">
    <name type="scientific">Natranaerobius thermophilus (strain ATCC BAA-1301 / DSM 18059 / JW/NM-WN-LF)</name>
    <dbReference type="NCBI Taxonomy" id="457570"/>
    <lineage>
        <taxon>Bacteria</taxon>
        <taxon>Bacillati</taxon>
        <taxon>Bacillota</taxon>
        <taxon>Clostridia</taxon>
        <taxon>Natranaerobiales</taxon>
        <taxon>Natranaerobiaceae</taxon>
        <taxon>Natranaerobius</taxon>
    </lineage>
</organism>
<dbReference type="CDD" id="cd01026">
    <property type="entry name" value="TOPRIM_OLD"/>
    <property type="match status" value="1"/>
</dbReference>
<dbReference type="eggNOG" id="COG1195">
    <property type="taxonomic scope" value="Bacteria"/>
</dbReference>
<sequence>MIKIRVAKIKINNFRGIKFSELIFPEHTVFVGDNNSGKSTILEALDLTLGPERLFRTPVIDEHDFYAGEYLDNDNNPINIEIEVVIINLNEEQSRYFRNNIEWWDQDEQALINEPPPEKTDKESVQPALRVRFEGNYDSEEDDFFGRTYYASPEVEDGSMTSFTKKDKRYCGFLFLRTLRTGSRALSLENGSLLDIILRLQELKLPIWEEILKQLDQLKIAAPDSEINQILREIESSIHSFVPNEWANNPQMKVSGLTRQNLKKIITFFMGTGATRSDGSEHSAPFKYQGTGTINTMVLTLLSMIAELKQQQNVIFAMEEPEIAIPPHTQKRIIHSICSKSDQAIFTSHSPYVLEEFDPSQILVLSKSDGIITGKEATYPPRVKPKLYRDEFRRRFCESLLSRRVLIVEGKTEYDALPTVARRLQQLSPDEFKTFEELGISVINAKGDSYIAQLAEHFKNLNKQVFAICDKQSDENRQAISENVDLPLVSEEDGFENIVLKHSDEDALKRYAFMIVEEEWPPHLNNLKPNEAMTSEEIQKSLFEYFKWAKGSGSIADFLGTCSKDEIPNYIISVLNKIREFVEGES</sequence>
<accession>B2A3Z5</accession>
<reference evidence="3 4" key="2">
    <citation type="journal article" date="2011" name="J. Bacteriol.">
        <title>Complete genome sequence of the anaerobic, halophilic alkalithermophile Natranaerobius thermophilus JW/NM-WN-LF.</title>
        <authorList>
            <person name="Zhao B."/>
            <person name="Mesbah N.M."/>
            <person name="Dalin E."/>
            <person name="Goodwin L."/>
            <person name="Nolan M."/>
            <person name="Pitluck S."/>
            <person name="Chertkov O."/>
            <person name="Brettin T.S."/>
            <person name="Han J."/>
            <person name="Larimer F.W."/>
            <person name="Land M.L."/>
            <person name="Hauser L."/>
            <person name="Kyrpides N."/>
            <person name="Wiegel J."/>
        </authorList>
    </citation>
    <scope>NUCLEOTIDE SEQUENCE [LARGE SCALE GENOMIC DNA]</scope>
    <source>
        <strain evidence="4">ATCC BAA-1301 / DSM 18059 / JW/NM-WN-LF</strain>
    </source>
</reference>
<dbReference type="Pfam" id="PF20469">
    <property type="entry name" value="OLD-like_TOPRIM"/>
    <property type="match status" value="1"/>
</dbReference>
<dbReference type="AlphaFoldDB" id="B2A3Z5"/>
<evidence type="ECO:0000313" key="4">
    <source>
        <dbReference type="Proteomes" id="UP000001683"/>
    </source>
</evidence>
<feature type="domain" description="OLD protein-like TOPRIM" evidence="2">
    <location>
        <begin position="400"/>
        <end position="470"/>
    </location>
</feature>
<dbReference type="Proteomes" id="UP000001683">
    <property type="component" value="Chromosome"/>
</dbReference>
<evidence type="ECO:0000259" key="2">
    <source>
        <dbReference type="Pfam" id="PF20469"/>
    </source>
</evidence>
<dbReference type="eggNOG" id="COG3593">
    <property type="taxonomic scope" value="Bacteria"/>
</dbReference>
<keyword evidence="3" id="KW-0378">Hydrolase</keyword>
<dbReference type="SUPFAM" id="SSF52540">
    <property type="entry name" value="P-loop containing nucleoside triphosphate hydrolases"/>
    <property type="match status" value="1"/>
</dbReference>
<protein>
    <submittedName>
        <fullName evidence="3">ATP-dependent endonuclease family protein</fullName>
    </submittedName>
</protein>
<evidence type="ECO:0000259" key="1">
    <source>
        <dbReference type="Pfam" id="PF13175"/>
    </source>
</evidence>
<dbReference type="STRING" id="457570.Nther_1516"/>
<dbReference type="RefSeq" id="WP_012447969.1">
    <property type="nucleotide sequence ID" value="NC_010718.1"/>
</dbReference>
<dbReference type="Pfam" id="PF13175">
    <property type="entry name" value="AAA_15"/>
    <property type="match status" value="2"/>
</dbReference>
<dbReference type="Gene3D" id="3.40.50.300">
    <property type="entry name" value="P-loop containing nucleotide triphosphate hydrolases"/>
    <property type="match status" value="1"/>
</dbReference>
<proteinExistence type="predicted"/>
<dbReference type="InterPro" id="IPR051396">
    <property type="entry name" value="Bact_Antivir_Def_Nuclease"/>
</dbReference>
<evidence type="ECO:0000313" key="3">
    <source>
        <dbReference type="EMBL" id="ACB85097.1"/>
    </source>
</evidence>
<dbReference type="InterPro" id="IPR041685">
    <property type="entry name" value="AAA_GajA/Old/RecF-like"/>
</dbReference>
<dbReference type="GO" id="GO:0004519">
    <property type="term" value="F:endonuclease activity"/>
    <property type="evidence" value="ECO:0007669"/>
    <property type="project" value="UniProtKB-KW"/>
</dbReference>
<dbReference type="KEGG" id="nth:Nther_1516"/>
<reference evidence="3 4" key="1">
    <citation type="submission" date="2008-04" db="EMBL/GenBank/DDBJ databases">
        <title>Complete sequence of chromosome of Natranaerobius thermophilus JW/NM-WN-LF.</title>
        <authorList>
            <consortium name="US DOE Joint Genome Institute"/>
            <person name="Copeland A."/>
            <person name="Lucas S."/>
            <person name="Lapidus A."/>
            <person name="Glavina del Rio T."/>
            <person name="Dalin E."/>
            <person name="Tice H."/>
            <person name="Bruce D."/>
            <person name="Goodwin L."/>
            <person name="Pitluck S."/>
            <person name="Chertkov O."/>
            <person name="Brettin T."/>
            <person name="Detter J.C."/>
            <person name="Han C."/>
            <person name="Kuske C.R."/>
            <person name="Schmutz J."/>
            <person name="Larimer F."/>
            <person name="Land M."/>
            <person name="Hauser L."/>
            <person name="Kyrpides N."/>
            <person name="Lykidis A."/>
            <person name="Mesbah N.M."/>
            <person name="Wiegel J."/>
        </authorList>
    </citation>
    <scope>NUCLEOTIDE SEQUENCE [LARGE SCALE GENOMIC DNA]</scope>
    <source>
        <strain evidence="4">ATCC BAA-1301 / DSM 18059 / JW/NM-WN-LF</strain>
    </source>
</reference>
<dbReference type="HOGENOM" id="CLU_446007_0_0_9"/>
<keyword evidence="3" id="KW-0540">Nuclease</keyword>
<dbReference type="PANTHER" id="PTHR43581:SF4">
    <property type="entry name" value="ATP_GTP PHOSPHATASE"/>
    <property type="match status" value="1"/>
</dbReference>
<dbReference type="InParanoid" id="B2A3Z5"/>
<name>B2A3Z5_NATTJ</name>
<dbReference type="InterPro" id="IPR027417">
    <property type="entry name" value="P-loop_NTPase"/>
</dbReference>
<feature type="domain" description="Endonuclease GajA/Old nuclease/RecF-like AAA" evidence="1">
    <location>
        <begin position="202"/>
        <end position="353"/>
    </location>
</feature>
<dbReference type="PANTHER" id="PTHR43581">
    <property type="entry name" value="ATP/GTP PHOSPHATASE"/>
    <property type="match status" value="1"/>
</dbReference>
<feature type="domain" description="Endonuclease GajA/Old nuclease/RecF-like AAA" evidence="1">
    <location>
        <begin position="7"/>
        <end position="118"/>
    </location>
</feature>
<keyword evidence="4" id="KW-1185">Reference proteome</keyword>
<dbReference type="EMBL" id="CP001034">
    <property type="protein sequence ID" value="ACB85097.1"/>
    <property type="molecule type" value="Genomic_DNA"/>
</dbReference>
<gene>
    <name evidence="3" type="ordered locus">Nther_1516</name>
</gene>